<dbReference type="SUPFAM" id="SSF56281">
    <property type="entry name" value="Metallo-hydrolase/oxidoreductase"/>
    <property type="match status" value="1"/>
</dbReference>
<dbReference type="PANTHER" id="PTHR42951">
    <property type="entry name" value="METALLO-BETA-LACTAMASE DOMAIN-CONTAINING"/>
    <property type="match status" value="1"/>
</dbReference>
<evidence type="ECO:0000259" key="1">
    <source>
        <dbReference type="SMART" id="SM00849"/>
    </source>
</evidence>
<feature type="domain" description="Metallo-beta-lactamase" evidence="1">
    <location>
        <begin position="93"/>
        <end position="338"/>
    </location>
</feature>
<organism evidence="2">
    <name type="scientific">Pyramimonas obovata</name>
    <dbReference type="NCBI Taxonomy" id="1411642"/>
    <lineage>
        <taxon>Eukaryota</taxon>
        <taxon>Viridiplantae</taxon>
        <taxon>Chlorophyta</taxon>
        <taxon>Pyramimonadophyceae</taxon>
        <taxon>Pyramimonadales</taxon>
        <taxon>Pyramimonadaceae</taxon>
        <taxon>Pyramimonas</taxon>
        <taxon>Pyramimonas incertae sedis</taxon>
    </lineage>
</organism>
<reference evidence="2" key="1">
    <citation type="submission" date="2021-01" db="EMBL/GenBank/DDBJ databases">
        <authorList>
            <person name="Corre E."/>
            <person name="Pelletier E."/>
            <person name="Niang G."/>
            <person name="Scheremetjew M."/>
            <person name="Finn R."/>
            <person name="Kale V."/>
            <person name="Holt S."/>
            <person name="Cochrane G."/>
            <person name="Meng A."/>
            <person name="Brown T."/>
            <person name="Cohen L."/>
        </authorList>
    </citation>
    <scope>NUCLEOTIDE SEQUENCE</scope>
    <source>
        <strain evidence="2">CCMP722</strain>
    </source>
</reference>
<sequence length="438" mass="48515">MSPLLRQCSVLAISCVLFNVWSVLCICWLLQGMNPVGIRGHTSCDNPVTPGTHILDNYPFACGLQQILPSDKSKGHSEVEVYAYIQPNGSWCWSNAGLIVNKAAQTSVLVDTLTDERLTRNMLSAMAHLLETNPLQTLLHTHADIDHVYGDNLVLNNVSEVLVSEGSAHMLNNLAPPAVYSVLQHLGHALWYLFFEADHTLRPAFMWVMEATVSLPSLRNFLLQSAGAARAIEFFSPFRFDQVTFTRSTLAPELVTVFAPDRTVVSMGGNMVVEVIQTPPAHSEGDTIVVVPSARVAFTGDLLFLGTSPIMWHGPAQNFVAALDLLATLEVDYFVPGHGPITDMKAVQDSREYWIMVQESSAHCLKHSIGYEMCAQEVLRSLPPPFNTWGDQERILVNIWVEMGHLNATKYNTTFKVGPTDKVAQLLRMGCHLVRQHL</sequence>
<dbReference type="CDD" id="cd16282">
    <property type="entry name" value="metallo-hydrolase-like_MBL-fold"/>
    <property type="match status" value="1"/>
</dbReference>
<gene>
    <name evidence="2" type="ORF">POBO1169_LOCUS4270</name>
</gene>
<dbReference type="InterPro" id="IPR036866">
    <property type="entry name" value="RibonucZ/Hydroxyglut_hydro"/>
</dbReference>
<evidence type="ECO:0000313" key="2">
    <source>
        <dbReference type="EMBL" id="CAD8656108.1"/>
    </source>
</evidence>
<protein>
    <recommendedName>
        <fullName evidence="1">Metallo-beta-lactamase domain-containing protein</fullName>
    </recommendedName>
</protein>
<dbReference type="Gene3D" id="3.60.15.10">
    <property type="entry name" value="Ribonuclease Z/Hydroxyacylglutathione hydrolase-like"/>
    <property type="match status" value="1"/>
</dbReference>
<accession>A0A7S0QXV4</accession>
<dbReference type="AlphaFoldDB" id="A0A7S0QXV4"/>
<dbReference type="Pfam" id="PF00753">
    <property type="entry name" value="Lactamase_B"/>
    <property type="match status" value="2"/>
</dbReference>
<proteinExistence type="predicted"/>
<name>A0A7S0QXV4_9CHLO</name>
<dbReference type="EMBL" id="HBFA01008183">
    <property type="protein sequence ID" value="CAD8656108.1"/>
    <property type="molecule type" value="Transcribed_RNA"/>
</dbReference>
<dbReference type="PANTHER" id="PTHR42951:SF4">
    <property type="entry name" value="ACYL-COENZYME A THIOESTERASE MBLAC2"/>
    <property type="match status" value="1"/>
</dbReference>
<dbReference type="SMART" id="SM00849">
    <property type="entry name" value="Lactamase_B"/>
    <property type="match status" value="1"/>
</dbReference>
<dbReference type="InterPro" id="IPR050855">
    <property type="entry name" value="NDM-1-like"/>
</dbReference>
<dbReference type="InterPro" id="IPR001279">
    <property type="entry name" value="Metallo-B-lactamas"/>
</dbReference>